<organism evidence="1 2">
    <name type="scientific">Streptomyces rubradiris</name>
    <name type="common">Streptomyces achromogenes subsp. rubradiris</name>
    <dbReference type="NCBI Taxonomy" id="285531"/>
    <lineage>
        <taxon>Bacteria</taxon>
        <taxon>Bacillati</taxon>
        <taxon>Actinomycetota</taxon>
        <taxon>Actinomycetes</taxon>
        <taxon>Kitasatosporales</taxon>
        <taxon>Streptomycetaceae</taxon>
        <taxon>Streptomyces</taxon>
    </lineage>
</organism>
<keyword evidence="2" id="KW-1185">Reference proteome</keyword>
<evidence type="ECO:0008006" key="3">
    <source>
        <dbReference type="Google" id="ProtNLM"/>
    </source>
</evidence>
<comment type="caution">
    <text evidence="1">The sequence shown here is derived from an EMBL/GenBank/DDBJ whole genome shotgun (WGS) entry which is preliminary data.</text>
</comment>
<sequence>MSAHDWLYERLTGACISPDKAKLEIGAHRVEVLRDATAAAVAERLTDATGQPDDVAYNRAIEDVVDALTRLTYGERSDAARAFFQPGHTYAQSEFPQHDWRFRCDTVTTHPEDGERTALGWRFWRGNWEAYAYAEDDWEVHLHVGLTDVTKEAAR</sequence>
<dbReference type="EMBL" id="BNEA01000001">
    <property type="protein sequence ID" value="GHI50354.1"/>
    <property type="molecule type" value="Genomic_DNA"/>
</dbReference>
<dbReference type="Proteomes" id="UP000646738">
    <property type="component" value="Unassembled WGS sequence"/>
</dbReference>
<reference evidence="2" key="1">
    <citation type="submission" date="2023-07" db="EMBL/GenBank/DDBJ databases">
        <title>Whole genome shotgun sequence of Streptomyces achromogenes subsp. rubradiris NBRC 14000.</title>
        <authorList>
            <person name="Komaki H."/>
            <person name="Tamura T."/>
        </authorList>
    </citation>
    <scope>NUCLEOTIDE SEQUENCE [LARGE SCALE GENOMIC DNA]</scope>
    <source>
        <strain evidence="2">NBRC 14000</strain>
    </source>
</reference>
<dbReference type="RefSeq" id="WP_189999649.1">
    <property type="nucleotide sequence ID" value="NZ_BNCB01000032.1"/>
</dbReference>
<proteinExistence type="predicted"/>
<protein>
    <recommendedName>
        <fullName evidence="3">SnoaL-like domain-containing protein</fullName>
    </recommendedName>
</protein>
<accession>A0ABQ3R3D8</accession>
<evidence type="ECO:0000313" key="2">
    <source>
        <dbReference type="Proteomes" id="UP000646738"/>
    </source>
</evidence>
<evidence type="ECO:0000313" key="1">
    <source>
        <dbReference type="EMBL" id="GHI50354.1"/>
    </source>
</evidence>
<gene>
    <name evidence="1" type="ORF">Srubr_02000</name>
</gene>
<name>A0ABQ3R3D8_STRRR</name>